<keyword evidence="2" id="KW-1185">Reference proteome</keyword>
<dbReference type="Proteomes" id="UP000826212">
    <property type="component" value="Chromosome"/>
</dbReference>
<dbReference type="EC" id="2.7.1.130" evidence="1"/>
<organism evidence="1 2">
    <name type="scientific">Halosquirtibacter laminarini</name>
    <dbReference type="NCBI Taxonomy" id="3374600"/>
    <lineage>
        <taxon>Bacteria</taxon>
        <taxon>Pseudomonadati</taxon>
        <taxon>Bacteroidota</taxon>
        <taxon>Bacteroidia</taxon>
        <taxon>Marinilabiliales</taxon>
        <taxon>Prolixibacteraceae</taxon>
        <taxon>Halosquirtibacter</taxon>
    </lineage>
</organism>
<proteinExistence type="predicted"/>
<sequence>MKNIILIPLSWIYSIVTYIRNLLYDYNLINSTEYSQPIISIGNITVGGTGKTPHTEYLIELLKQKFKVATLSRGYKRKTSGFLEVTNESTAQEVGDEPLQMKTKHKDVIVSVDEQRVRGIDILLSKEKELCPDIILLDDAFQHRKVNPGLHILLTDFNRLITRDHILPYGRLRESARERYRAQIIIITKCPRVIKPIEERLIIKELDIKPFQSLFFTTLKYGFLQPALKNQKGVEHSLKGKEILLFTGIANPTPLVDYLKSQEAEVTLLEFPDHYQFKKSDFENIVNQWEKLSSQEKLILTTDKDLMRVKDIEGLPLAIEENLYTIPLEIEFIGENKNYFDTKIMRYVSENTSNFNISTKQFRASPS</sequence>
<evidence type="ECO:0000313" key="2">
    <source>
        <dbReference type="Proteomes" id="UP000826212"/>
    </source>
</evidence>
<gene>
    <name evidence="1" type="primary">lpxK</name>
    <name evidence="1" type="ORF">K4L44_12060</name>
</gene>
<reference evidence="1" key="1">
    <citation type="submission" date="2021-08" db="EMBL/GenBank/DDBJ databases">
        <title>Novel anaerobic bacterium isolated from sea squirt in East Sea, Republic of Korea.</title>
        <authorList>
            <person name="Nguyen T.H."/>
            <person name="Li Z."/>
            <person name="Lee Y.-J."/>
            <person name="Ko J."/>
            <person name="Kim S.-G."/>
        </authorList>
    </citation>
    <scope>NUCLEOTIDE SEQUENCE</scope>
    <source>
        <strain evidence="1">KCTC 25031</strain>
    </source>
</reference>
<evidence type="ECO:0000313" key="1">
    <source>
        <dbReference type="EMBL" id="QZE13320.1"/>
    </source>
</evidence>
<protein>
    <submittedName>
        <fullName evidence="1">Tetraacyldisaccharide 4'-kinase</fullName>
        <ecNumber evidence="1">2.7.1.130</ecNumber>
    </submittedName>
</protein>
<keyword evidence="1" id="KW-0808">Transferase</keyword>
<accession>A0AC61NGF4</accession>
<dbReference type="EMBL" id="CP081303">
    <property type="protein sequence ID" value="QZE13320.1"/>
    <property type="molecule type" value="Genomic_DNA"/>
</dbReference>
<name>A0AC61NGF4_9BACT</name>